<protein>
    <submittedName>
        <fullName evidence="1">Uncharacterized protein</fullName>
    </submittedName>
</protein>
<dbReference type="AlphaFoldDB" id="A0A1Y2M6Z1"/>
<dbReference type="Proteomes" id="UP000193240">
    <property type="component" value="Unassembled WGS sequence"/>
</dbReference>
<dbReference type="EMBL" id="KZ107840">
    <property type="protein sequence ID" value="OSS51866.1"/>
    <property type="molecule type" value="Genomic_DNA"/>
</dbReference>
<dbReference type="InterPro" id="IPR021858">
    <property type="entry name" value="Fun_TF"/>
</dbReference>
<gene>
    <name evidence="1" type="ORF">B5807_03465</name>
</gene>
<organism evidence="1 2">
    <name type="scientific">Epicoccum nigrum</name>
    <name type="common">Soil fungus</name>
    <name type="synonym">Epicoccum purpurascens</name>
    <dbReference type="NCBI Taxonomy" id="105696"/>
    <lineage>
        <taxon>Eukaryota</taxon>
        <taxon>Fungi</taxon>
        <taxon>Dikarya</taxon>
        <taxon>Ascomycota</taxon>
        <taxon>Pezizomycotina</taxon>
        <taxon>Dothideomycetes</taxon>
        <taxon>Pleosporomycetidae</taxon>
        <taxon>Pleosporales</taxon>
        <taxon>Pleosporineae</taxon>
        <taxon>Didymellaceae</taxon>
        <taxon>Epicoccum</taxon>
    </lineage>
</organism>
<evidence type="ECO:0000313" key="2">
    <source>
        <dbReference type="Proteomes" id="UP000193240"/>
    </source>
</evidence>
<dbReference type="Pfam" id="PF11951">
    <property type="entry name" value="Fungal_trans_2"/>
    <property type="match status" value="1"/>
</dbReference>
<name>A0A1Y2M6Z1_EPING</name>
<proteinExistence type="predicted"/>
<dbReference type="OMA" id="CHALMIF"/>
<reference evidence="1 2" key="1">
    <citation type="journal article" date="2017" name="Genome Announc.">
        <title>Genome sequence of the saprophytic ascomycete Epicoccum nigrum ICMP 19927 strain isolated from New Zealand.</title>
        <authorList>
            <person name="Fokin M."/>
            <person name="Fleetwood D."/>
            <person name="Weir B.S."/>
            <person name="Villas-Boas S.G."/>
        </authorList>
    </citation>
    <scope>NUCLEOTIDE SEQUENCE [LARGE SCALE GENOMIC DNA]</scope>
    <source>
        <strain evidence="1 2">ICMP 19927</strain>
    </source>
</reference>
<accession>A0A1Y2M6Z1</accession>
<evidence type="ECO:0000313" key="1">
    <source>
        <dbReference type="EMBL" id="OSS51866.1"/>
    </source>
</evidence>
<sequence>MVQVAIAVGNRDQGECYFIETEKFIRMKGLKGIKCRKVRLLHHCYVFERMLHERIYIADTNSPHRSHARNAIESSGARALSQDSLSFCLGDLENLEGPMLRVKCREEGENDLHLQIPGFWPNTLYPEIFGVPEKYVFALSLIIRLGQWKDEARHADTAAALPLKDFLNRAKTVERYIKQLYRATRGPVASSTSLHPEFEPVLDDLLQAMCHALMIFFYRRIYNVDADMLQAHVVGVRDCLVRLESTDFDTSAGSARLLWPEFNAACEAEDAAVRTSFAIWFGNSKACSGISYFGMAKSQIERVWQARRSDNASHTTWIDLMEK</sequence>
<keyword evidence="2" id="KW-1185">Reference proteome</keyword>
<dbReference type="InParanoid" id="A0A1Y2M6Z1"/>
<dbReference type="STRING" id="105696.A0A1Y2M6Z1"/>